<evidence type="ECO:0000313" key="9">
    <source>
        <dbReference type="EMBL" id="KUH58778.1"/>
    </source>
</evidence>
<comment type="catalytic activity">
    <reaction evidence="8">
        <text>(1S,2R)-1-C-(indol-3-yl)glycerol 3-phosphate + L-serine = D-glyceraldehyde 3-phosphate + L-tryptophan + H2O</text>
        <dbReference type="Rhea" id="RHEA:10532"/>
        <dbReference type="ChEBI" id="CHEBI:15377"/>
        <dbReference type="ChEBI" id="CHEBI:33384"/>
        <dbReference type="ChEBI" id="CHEBI:57912"/>
        <dbReference type="ChEBI" id="CHEBI:58866"/>
        <dbReference type="ChEBI" id="CHEBI:59776"/>
        <dbReference type="EC" id="4.2.1.20"/>
    </reaction>
</comment>
<comment type="pathway">
    <text evidence="1">Amino-acid biosynthesis; L-tryptophan biosynthesis; L-tryptophan from chorismate: step 5/5.</text>
</comment>
<comment type="subunit">
    <text evidence="2">Tetramer of two alpha and two beta chains.</text>
</comment>
<dbReference type="EMBL" id="LOJF01000009">
    <property type="protein sequence ID" value="KUH58778.1"/>
    <property type="molecule type" value="Genomic_DNA"/>
</dbReference>
<comment type="caution">
    <text evidence="9">The sequence shown here is derived from an EMBL/GenBank/DDBJ whole genome shotgun (WGS) entry which is preliminary data.</text>
</comment>
<evidence type="ECO:0000256" key="8">
    <source>
        <dbReference type="ARBA" id="ARBA00049047"/>
    </source>
</evidence>
<evidence type="ECO:0000256" key="2">
    <source>
        <dbReference type="ARBA" id="ARBA00011270"/>
    </source>
</evidence>
<dbReference type="Gene3D" id="3.20.20.70">
    <property type="entry name" value="Aldolase class I"/>
    <property type="match status" value="1"/>
</dbReference>
<dbReference type="InterPro" id="IPR013785">
    <property type="entry name" value="Aldolase_TIM"/>
</dbReference>
<dbReference type="UniPathway" id="UPA00035">
    <property type="reaction ID" value="UER00044"/>
</dbReference>
<dbReference type="InterPro" id="IPR002028">
    <property type="entry name" value="Trp_synthase_suA"/>
</dbReference>
<evidence type="ECO:0000256" key="7">
    <source>
        <dbReference type="ARBA" id="ARBA00023239"/>
    </source>
</evidence>
<dbReference type="InterPro" id="IPR011060">
    <property type="entry name" value="RibuloseP-bd_barrel"/>
</dbReference>
<evidence type="ECO:0000256" key="5">
    <source>
        <dbReference type="ARBA" id="ARBA00022822"/>
    </source>
</evidence>
<name>A0A100YW48_TRASO</name>
<keyword evidence="6" id="KW-0057">Aromatic amino acid biosynthesis</keyword>
<dbReference type="STRING" id="1299998.AUL39_07075"/>
<keyword evidence="4" id="KW-0028">Amino-acid biosynthesis</keyword>
<organism evidence="9 10">
    <name type="scientific">Tractidigestivibacter scatoligenes</name>
    <name type="common">Olsenella scatoligenes</name>
    <dbReference type="NCBI Taxonomy" id="1299998"/>
    <lineage>
        <taxon>Bacteria</taxon>
        <taxon>Bacillati</taxon>
        <taxon>Actinomycetota</taxon>
        <taxon>Coriobacteriia</taxon>
        <taxon>Coriobacteriales</taxon>
        <taxon>Atopobiaceae</taxon>
        <taxon>Tractidigestivibacter</taxon>
    </lineage>
</organism>
<accession>A0A100YW48</accession>
<dbReference type="SUPFAM" id="SSF51366">
    <property type="entry name" value="Ribulose-phoshate binding barrel"/>
    <property type="match status" value="1"/>
</dbReference>
<keyword evidence="10" id="KW-1185">Reference proteome</keyword>
<evidence type="ECO:0000313" key="10">
    <source>
        <dbReference type="Proteomes" id="UP000054078"/>
    </source>
</evidence>
<gene>
    <name evidence="9" type="ORF">AUL39_07075</name>
</gene>
<dbReference type="OrthoDB" id="9804578at2"/>
<dbReference type="Pfam" id="PF00290">
    <property type="entry name" value="Trp_syntA"/>
    <property type="match status" value="1"/>
</dbReference>
<evidence type="ECO:0000256" key="1">
    <source>
        <dbReference type="ARBA" id="ARBA00004733"/>
    </source>
</evidence>
<dbReference type="EC" id="4.2.1.20" evidence="3"/>
<sequence length="238" mass="26606">MKLILYLSNGYPTIESSIEMAKTYVDAGCDMIEMDFPSRNPFLEGEFIAGRMAKALENEPNYDKYMEGMAKARKLLPDTKFIIMTYENTVLEIGVSRFVAFCKENGFEDIILVGPDGDTVKNELIDSGLKISCYVQFNLPEEEVRQALESNGFTYMQAVPAPGQATPQHPTLRSCIDYLRERGLKNPIYCGVGVHTPEDAQMVKEAGGDGIFVGSTILKLHDNVPALIEKIHEFKEKC</sequence>
<proteinExistence type="predicted"/>
<dbReference type="Proteomes" id="UP000054078">
    <property type="component" value="Unassembled WGS sequence"/>
</dbReference>
<keyword evidence="5" id="KW-0822">Tryptophan biosynthesis</keyword>
<dbReference type="PANTHER" id="PTHR43406">
    <property type="entry name" value="TRYPTOPHAN SYNTHASE, ALPHA CHAIN"/>
    <property type="match status" value="1"/>
</dbReference>
<keyword evidence="7" id="KW-0456">Lyase</keyword>
<evidence type="ECO:0000256" key="3">
    <source>
        <dbReference type="ARBA" id="ARBA00012043"/>
    </source>
</evidence>
<evidence type="ECO:0000256" key="6">
    <source>
        <dbReference type="ARBA" id="ARBA00023141"/>
    </source>
</evidence>
<protein>
    <recommendedName>
        <fullName evidence="3">tryptophan synthase</fullName>
        <ecNumber evidence="3">4.2.1.20</ecNumber>
    </recommendedName>
</protein>
<evidence type="ECO:0000256" key="4">
    <source>
        <dbReference type="ARBA" id="ARBA00022605"/>
    </source>
</evidence>
<dbReference type="PANTHER" id="PTHR43406:SF1">
    <property type="entry name" value="TRYPTOPHAN SYNTHASE ALPHA CHAIN, CHLOROPLASTIC"/>
    <property type="match status" value="1"/>
</dbReference>
<dbReference type="GO" id="GO:0004834">
    <property type="term" value="F:tryptophan synthase activity"/>
    <property type="evidence" value="ECO:0007669"/>
    <property type="project" value="UniProtKB-EC"/>
</dbReference>
<dbReference type="AlphaFoldDB" id="A0A100YW48"/>
<dbReference type="GO" id="GO:0005829">
    <property type="term" value="C:cytosol"/>
    <property type="evidence" value="ECO:0007669"/>
    <property type="project" value="TreeGrafter"/>
</dbReference>
<reference evidence="9 10" key="1">
    <citation type="submission" date="2015-12" db="EMBL/GenBank/DDBJ databases">
        <title>Draft Genome Sequence of Olsenella scatoligenes SK9K4T; a Producer of 3-Methylindole- (skatole) and 4-Methylphenol- (p-cresol) Isolated from Pig Feces.</title>
        <authorList>
            <person name="Li X."/>
            <person name="Borg B."/>
            <person name="Canibe N."/>
        </authorList>
    </citation>
    <scope>NUCLEOTIDE SEQUENCE [LARGE SCALE GENOMIC DNA]</scope>
    <source>
        <strain evidence="9 10">SK9K4</strain>
    </source>
</reference>